<evidence type="ECO:0000313" key="2">
    <source>
        <dbReference type="EMBL" id="KAG5374130.1"/>
    </source>
</evidence>
<organism evidence="2 3">
    <name type="scientific">Brassica rapa subsp. trilocularis</name>
    <dbReference type="NCBI Taxonomy" id="1813537"/>
    <lineage>
        <taxon>Eukaryota</taxon>
        <taxon>Viridiplantae</taxon>
        <taxon>Streptophyta</taxon>
        <taxon>Embryophyta</taxon>
        <taxon>Tracheophyta</taxon>
        <taxon>Spermatophyta</taxon>
        <taxon>Magnoliopsida</taxon>
        <taxon>eudicotyledons</taxon>
        <taxon>Gunneridae</taxon>
        <taxon>Pentapetalae</taxon>
        <taxon>rosids</taxon>
        <taxon>malvids</taxon>
        <taxon>Brassicales</taxon>
        <taxon>Brassicaceae</taxon>
        <taxon>Brassiceae</taxon>
        <taxon>Brassica</taxon>
    </lineage>
</organism>
<comment type="caution">
    <text evidence="2">The sequence shown here is derived from an EMBL/GenBank/DDBJ whole genome shotgun (WGS) entry which is preliminary data.</text>
</comment>
<sequence length="162" mass="18518">MKGLEFLQVKERTAACAESAEAAGQLSPLSLALTLQKNLENFREKERKKNRKISEKIRKINQETILGDLIFNPRPVCCFEKDQKLQAYHGEEDQLRPSSPLVRLAKVWSFARPILSIQSLGKPQSSESDELLSPFSFVQEELKYCPSQFEDCSLGESRQMLR</sequence>
<protein>
    <submittedName>
        <fullName evidence="2">Uncharacterized protein</fullName>
    </submittedName>
</protein>
<evidence type="ECO:0000313" key="3">
    <source>
        <dbReference type="Proteomes" id="UP000823674"/>
    </source>
</evidence>
<dbReference type="Proteomes" id="UP000823674">
    <property type="component" value="Unassembled WGS sequence"/>
</dbReference>
<evidence type="ECO:0000256" key="1">
    <source>
        <dbReference type="SAM" id="Coils"/>
    </source>
</evidence>
<keyword evidence="1" id="KW-0175">Coiled coil</keyword>
<feature type="coiled-coil region" evidence="1">
    <location>
        <begin position="32"/>
        <end position="63"/>
    </location>
</feature>
<proteinExistence type="predicted"/>
<accession>A0ABQ7KI20</accession>
<keyword evidence="3" id="KW-1185">Reference proteome</keyword>
<name>A0ABQ7KI20_BRACM</name>
<dbReference type="EMBL" id="JADBGQ010000046">
    <property type="protein sequence ID" value="KAG5374130.1"/>
    <property type="molecule type" value="Genomic_DNA"/>
</dbReference>
<reference evidence="2 3" key="1">
    <citation type="submission" date="2021-03" db="EMBL/GenBank/DDBJ databases">
        <authorList>
            <person name="King G.J."/>
            <person name="Bancroft I."/>
            <person name="Baten A."/>
            <person name="Bloomfield J."/>
            <person name="Borpatragohain P."/>
            <person name="He Z."/>
            <person name="Irish N."/>
            <person name="Irwin J."/>
            <person name="Liu K."/>
            <person name="Mauleon R.P."/>
            <person name="Moore J."/>
            <person name="Morris R."/>
            <person name="Ostergaard L."/>
            <person name="Wang B."/>
            <person name="Wells R."/>
        </authorList>
    </citation>
    <scope>NUCLEOTIDE SEQUENCE [LARGE SCALE GENOMIC DNA]</scope>
    <source>
        <strain evidence="2">R-o-18</strain>
        <tissue evidence="2">Leaf</tissue>
    </source>
</reference>
<gene>
    <name evidence="2" type="primary">A07p000700.1_BraROA</name>
    <name evidence="2" type="ORF">IGI04_042557</name>
</gene>